<evidence type="ECO:0000256" key="10">
    <source>
        <dbReference type="ARBA" id="ARBA00023136"/>
    </source>
</evidence>
<comment type="similarity">
    <text evidence="2 15">Belongs to the alkaline phosphatase family.</text>
</comment>
<dbReference type="GO" id="GO:0004035">
    <property type="term" value="F:alkaline phosphatase activity"/>
    <property type="evidence" value="ECO:0007669"/>
    <property type="project" value="UniProtKB-EC"/>
</dbReference>
<feature type="binding site" evidence="14">
    <location>
        <position position="98"/>
    </location>
    <ligand>
        <name>Zn(2+)</name>
        <dbReference type="ChEBI" id="CHEBI:29105"/>
        <label>2</label>
    </ligand>
</feature>
<dbReference type="GO" id="GO:0046872">
    <property type="term" value="F:metal ion binding"/>
    <property type="evidence" value="ECO:0007669"/>
    <property type="project" value="UniProtKB-KW"/>
</dbReference>
<comment type="cofactor">
    <cofactor evidence="14">
        <name>Mg(2+)</name>
        <dbReference type="ChEBI" id="CHEBI:18420"/>
    </cofactor>
    <text evidence="14">Binds 1 Mg(2+) ion.</text>
</comment>
<feature type="signal peptide" evidence="16">
    <location>
        <begin position="1"/>
        <end position="19"/>
    </location>
</feature>
<dbReference type="Pfam" id="PF00245">
    <property type="entry name" value="Alk_phosphatase"/>
    <property type="match status" value="1"/>
</dbReference>
<comment type="caution">
    <text evidence="17">The sequence shown here is derived from an EMBL/GenBank/DDBJ whole genome shotgun (WGS) entry which is preliminary data.</text>
</comment>
<evidence type="ECO:0000256" key="2">
    <source>
        <dbReference type="ARBA" id="ARBA00005984"/>
    </source>
</evidence>
<keyword evidence="6 14" id="KW-0479">Metal-binding</keyword>
<evidence type="ECO:0000256" key="15">
    <source>
        <dbReference type="RuleBase" id="RU003946"/>
    </source>
</evidence>
<dbReference type="InterPro" id="IPR001952">
    <property type="entry name" value="Alkaline_phosphatase"/>
</dbReference>
<evidence type="ECO:0000256" key="9">
    <source>
        <dbReference type="ARBA" id="ARBA00022842"/>
    </source>
</evidence>
<comment type="cofactor">
    <cofactor evidence="14">
        <name>Zn(2+)</name>
        <dbReference type="ChEBI" id="CHEBI:29105"/>
    </cofactor>
    <text evidence="14">Binds 2 Zn(2+) ions.</text>
</comment>
<feature type="binding site" evidence="14">
    <location>
        <position position="98"/>
    </location>
    <ligand>
        <name>Mg(2+)</name>
        <dbReference type="ChEBI" id="CHEBI:18420"/>
    </ligand>
</feature>
<keyword evidence="5" id="KW-0336">GPI-anchor</keyword>
<proteinExistence type="inferred from homology"/>
<evidence type="ECO:0000256" key="1">
    <source>
        <dbReference type="ARBA" id="ARBA00004609"/>
    </source>
</evidence>
<keyword evidence="10" id="KW-0472">Membrane</keyword>
<feature type="binding site" evidence="14">
    <location>
        <position position="417"/>
    </location>
    <ligand>
        <name>Zn(2+)</name>
        <dbReference type="ChEBI" id="CHEBI:29105"/>
        <label>2</label>
    </ligand>
</feature>
<dbReference type="PROSITE" id="PS51257">
    <property type="entry name" value="PROKAR_LIPOPROTEIN"/>
    <property type="match status" value="1"/>
</dbReference>
<keyword evidence="4" id="KW-1003">Cell membrane</keyword>
<name>A0A9J6CHB5_POLVA</name>
<evidence type="ECO:0000313" key="17">
    <source>
        <dbReference type="EMBL" id="KAG5681594.1"/>
    </source>
</evidence>
<accession>A0A9J6CHB5</accession>
<dbReference type="GO" id="GO:0005886">
    <property type="term" value="C:plasma membrane"/>
    <property type="evidence" value="ECO:0007669"/>
    <property type="project" value="UniProtKB-SubCell"/>
</dbReference>
<feature type="binding site" evidence="14">
    <location>
        <position position="380"/>
    </location>
    <ligand>
        <name>Zn(2+)</name>
        <dbReference type="ChEBI" id="CHEBI:29105"/>
        <label>2</label>
    </ligand>
</feature>
<keyword evidence="18" id="KW-1185">Reference proteome</keyword>
<keyword evidence="9 14" id="KW-0460">Magnesium</keyword>
<feature type="binding site" evidence="14">
    <location>
        <position position="211"/>
    </location>
    <ligand>
        <name>Mg(2+)</name>
        <dbReference type="ChEBI" id="CHEBI:18420"/>
    </ligand>
</feature>
<dbReference type="PRINTS" id="PR00113">
    <property type="entry name" value="ALKPHPHTASE"/>
</dbReference>
<evidence type="ECO:0000256" key="13">
    <source>
        <dbReference type="PIRSR" id="PIRSR601952-1"/>
    </source>
</evidence>
<evidence type="ECO:0000256" key="14">
    <source>
        <dbReference type="PIRSR" id="PIRSR601952-2"/>
    </source>
</evidence>
<dbReference type="GO" id="GO:0098552">
    <property type="term" value="C:side of membrane"/>
    <property type="evidence" value="ECO:0007669"/>
    <property type="project" value="UniProtKB-KW"/>
</dbReference>
<dbReference type="EC" id="3.1.3.1" evidence="3"/>
<gene>
    <name evidence="17" type="ORF">PVAND_011010</name>
</gene>
<evidence type="ECO:0000256" key="16">
    <source>
        <dbReference type="SAM" id="SignalP"/>
    </source>
</evidence>
<feature type="binding site" evidence="14">
    <location>
        <position position="418"/>
    </location>
    <ligand>
        <name>Zn(2+)</name>
        <dbReference type="ChEBI" id="CHEBI:29105"/>
        <label>2</label>
    </ligand>
</feature>
<feature type="binding site" evidence="14">
    <location>
        <position position="376"/>
    </location>
    <ligand>
        <name>Zn(2+)</name>
        <dbReference type="ChEBI" id="CHEBI:29105"/>
        <label>2</label>
    </ligand>
</feature>
<evidence type="ECO:0000256" key="4">
    <source>
        <dbReference type="ARBA" id="ARBA00022475"/>
    </source>
</evidence>
<dbReference type="SUPFAM" id="SSF53649">
    <property type="entry name" value="Alkaline phosphatase-like"/>
    <property type="match status" value="1"/>
</dbReference>
<evidence type="ECO:0000256" key="6">
    <source>
        <dbReference type="ARBA" id="ARBA00022723"/>
    </source>
</evidence>
<evidence type="ECO:0000256" key="11">
    <source>
        <dbReference type="ARBA" id="ARBA00023180"/>
    </source>
</evidence>
<keyword evidence="12" id="KW-0449">Lipoprotein</keyword>
<dbReference type="OrthoDB" id="5818554at2759"/>
<feature type="chain" id="PRO_5039944282" description="alkaline phosphatase" evidence="16">
    <location>
        <begin position="20"/>
        <end position="544"/>
    </location>
</feature>
<dbReference type="AlphaFoldDB" id="A0A9J6CHB5"/>
<reference evidence="17" key="1">
    <citation type="submission" date="2021-03" db="EMBL/GenBank/DDBJ databases">
        <title>Chromosome level genome of the anhydrobiotic midge Polypedilum vanderplanki.</title>
        <authorList>
            <person name="Yoshida Y."/>
            <person name="Kikawada T."/>
            <person name="Gusev O."/>
        </authorList>
    </citation>
    <scope>NUCLEOTIDE SEQUENCE</scope>
    <source>
        <strain evidence="17">NIAS01</strain>
        <tissue evidence="17">Whole body or cell culture</tissue>
    </source>
</reference>
<evidence type="ECO:0000256" key="7">
    <source>
        <dbReference type="ARBA" id="ARBA00022801"/>
    </source>
</evidence>
<dbReference type="Proteomes" id="UP001107558">
    <property type="component" value="Chromosome 1"/>
</dbReference>
<dbReference type="Gene3D" id="3.40.720.10">
    <property type="entry name" value="Alkaline Phosphatase, subunit A"/>
    <property type="match status" value="1"/>
</dbReference>
<feature type="active site" description="Phosphoserine intermediate" evidence="13">
    <location>
        <position position="148"/>
    </location>
</feature>
<feature type="binding site" evidence="14">
    <location>
        <position position="213"/>
    </location>
    <ligand>
        <name>Mg(2+)</name>
        <dbReference type="ChEBI" id="CHEBI:18420"/>
    </ligand>
</feature>
<evidence type="ECO:0000256" key="5">
    <source>
        <dbReference type="ARBA" id="ARBA00022622"/>
    </source>
</evidence>
<dbReference type="EMBL" id="JADBJN010000001">
    <property type="protein sequence ID" value="KAG5681594.1"/>
    <property type="molecule type" value="Genomic_DNA"/>
</dbReference>
<feature type="binding site" evidence="14">
    <location>
        <position position="492"/>
    </location>
    <ligand>
        <name>Zn(2+)</name>
        <dbReference type="ChEBI" id="CHEBI:29105"/>
        <label>2</label>
    </ligand>
</feature>
<comment type="subcellular location">
    <subcellularLocation>
        <location evidence="1">Cell membrane</location>
        <topology evidence="1">Lipid-anchor</topology>
        <topology evidence="1">GPI-anchor</topology>
    </subcellularLocation>
</comment>
<evidence type="ECO:0000256" key="8">
    <source>
        <dbReference type="ARBA" id="ARBA00022833"/>
    </source>
</evidence>
<dbReference type="PANTHER" id="PTHR11596">
    <property type="entry name" value="ALKALINE PHOSPHATASE"/>
    <property type="match status" value="1"/>
</dbReference>
<keyword evidence="16" id="KW-0732">Signal</keyword>
<organism evidence="17 18">
    <name type="scientific">Polypedilum vanderplanki</name>
    <name type="common">Sleeping chironomid midge</name>
    <dbReference type="NCBI Taxonomy" id="319348"/>
    <lineage>
        <taxon>Eukaryota</taxon>
        <taxon>Metazoa</taxon>
        <taxon>Ecdysozoa</taxon>
        <taxon>Arthropoda</taxon>
        <taxon>Hexapoda</taxon>
        <taxon>Insecta</taxon>
        <taxon>Pterygota</taxon>
        <taxon>Neoptera</taxon>
        <taxon>Endopterygota</taxon>
        <taxon>Diptera</taxon>
        <taxon>Nematocera</taxon>
        <taxon>Chironomoidea</taxon>
        <taxon>Chironomidae</taxon>
        <taxon>Chironominae</taxon>
        <taxon>Polypedilum</taxon>
        <taxon>Polypedilum</taxon>
    </lineage>
</organism>
<keyword evidence="8 14" id="KW-0862">Zinc</keyword>
<dbReference type="PANTHER" id="PTHR11596:SF95">
    <property type="entry name" value="ALKALINE PHOSPHATASE-RELATED"/>
    <property type="match status" value="1"/>
</dbReference>
<evidence type="ECO:0000256" key="12">
    <source>
        <dbReference type="ARBA" id="ARBA00023288"/>
    </source>
</evidence>
<dbReference type="InterPro" id="IPR017850">
    <property type="entry name" value="Alkaline_phosphatase_core_sf"/>
</dbReference>
<dbReference type="CDD" id="cd16012">
    <property type="entry name" value="ALP"/>
    <property type="match status" value="1"/>
</dbReference>
<protein>
    <recommendedName>
        <fullName evidence="3">alkaline phosphatase</fullName>
        <ecNumber evidence="3">3.1.3.1</ecNumber>
    </recommendedName>
</protein>
<evidence type="ECO:0000256" key="3">
    <source>
        <dbReference type="ARBA" id="ARBA00012647"/>
    </source>
</evidence>
<evidence type="ECO:0000313" key="18">
    <source>
        <dbReference type="Proteomes" id="UP001107558"/>
    </source>
</evidence>
<feature type="binding site" evidence="14">
    <location>
        <position position="371"/>
    </location>
    <ligand>
        <name>Mg(2+)</name>
        <dbReference type="ChEBI" id="CHEBI:18420"/>
    </ligand>
</feature>
<keyword evidence="11" id="KW-0325">Glycoprotein</keyword>
<sequence>MKQIAVIFLVLFLLISCHGEKTFFMKLTRMLSDTENQDQSSIPKENNFENYKKSTQNIDEREFESNFWKKEAQRKLKSQIEKKFNTNIAKNVILFMGDGMSLSTITASRIYEGQLKHKTGEENSLSFENFDHIGLSKSYCVDKQTADSACSATAYFTGVKNNYTTVGVNAKVQYKDCKASLKKENQLSSFIEWAQKAGKATGIVTNTRVTHASPSAAYAKTSNRDWESDLNIAQSNNTDGCDDIALQLITSEPGKNINVIYGGGRKKFIGNNIIETTSASRGERLDGRDLIDEWLEDKRMRNMKNAHYIHNRDGLNSLNTNDAEYVLGLFANSHLDYHLNRNPQEPTLKEMTISAIEVLKKSKNGFVLFVEGGRIDQAHHNNMAKLALDETVQLSEAVQSAVDMTNEKDTLIIVTSDHSHTMTLAGYSSRGADILGYNTQISDIDKMPYMTLSYTSGPSAAKGGRDHMPNKDEMKQNSYDYPSLVPLSYETHSGEDVVIYGRGPYAHLFDGVLEQNMIPHIIAYAACIADNKSDLTACDNKNSK</sequence>
<dbReference type="FunFam" id="3.40.720.10:FF:000008">
    <property type="entry name" value="Alkaline phosphatase"/>
    <property type="match status" value="1"/>
</dbReference>
<keyword evidence="7" id="KW-0378">Hydrolase</keyword>
<dbReference type="SMART" id="SM00098">
    <property type="entry name" value="alkPPc"/>
    <property type="match status" value="1"/>
</dbReference>